<feature type="compositionally biased region" description="Polar residues" evidence="1">
    <location>
        <begin position="499"/>
        <end position="513"/>
    </location>
</feature>
<dbReference type="AlphaFoldDB" id="G9N6I5"/>
<dbReference type="GeneID" id="25790572"/>
<organism evidence="3 4">
    <name type="scientific">Hypocrea virens (strain Gv29-8 / FGSC 10586)</name>
    <name type="common">Gliocladium virens</name>
    <name type="synonym">Trichoderma virens</name>
    <dbReference type="NCBI Taxonomy" id="413071"/>
    <lineage>
        <taxon>Eukaryota</taxon>
        <taxon>Fungi</taxon>
        <taxon>Dikarya</taxon>
        <taxon>Ascomycota</taxon>
        <taxon>Pezizomycotina</taxon>
        <taxon>Sordariomycetes</taxon>
        <taxon>Hypocreomycetidae</taxon>
        <taxon>Hypocreales</taxon>
        <taxon>Hypocreaceae</taxon>
        <taxon>Trichoderma</taxon>
    </lineage>
</organism>
<feature type="region of interest" description="Disordered" evidence="1">
    <location>
        <begin position="368"/>
        <end position="414"/>
    </location>
</feature>
<feature type="region of interest" description="Disordered" evidence="1">
    <location>
        <begin position="562"/>
        <end position="633"/>
    </location>
</feature>
<feature type="compositionally biased region" description="Low complexity" evidence="1">
    <location>
        <begin position="199"/>
        <end position="214"/>
    </location>
</feature>
<dbReference type="Proteomes" id="UP000007115">
    <property type="component" value="Unassembled WGS sequence"/>
</dbReference>
<evidence type="ECO:0000313" key="4">
    <source>
        <dbReference type="Proteomes" id="UP000007115"/>
    </source>
</evidence>
<protein>
    <recommendedName>
        <fullName evidence="5">Serine-rich protein</fullName>
    </recommendedName>
</protein>
<sequence length="870" mass="95288">MSESPDSERSSEGRSSPNEKLQIRLVPYQPPRLSGGSELFNPNASVGSHLDNVEIHSADDSPSTTSPPSSASTIAGPSRASAGKRRSSSIGPNEILDTGSPPLEAPPRGRFRSQSLSQSLKTLTSPPSPELQPAAAATAATATAAAATTTPVQRRPKRFIDINLNSDNKTFSLVPLNSTRASRTNSVVSTRTDSNPHYSVASSSSYRQNSSSIFSEDRPSSPLTTLAEDSTSVTASSIAPSIPEEEEGITASPWNYRLVGGLRKVQSQLSDATDATDTSDTTPTRLPPFLEEDPIASGKVVVEEERIAAFTLTTKKSFQSNKTGNTVSDRTNYKTYAQSSSGPDTVRGSMASDFDTSSLFPGGPNYVVYDGASTSDQSRAHSDSEVRETPNYVVHGHRRAQSDGTDISHAPSEYSRDSMVVAPLRPMRSGRLYSSSTIPSTRSLEHMRTVSLTSAAGSSINRDTDAAVPAGVSTQIDLEGRHSRSQSTASQGVHRRNTSRTQPWGTALSTVMSESERSDPSTRSISRLSGNARSSVFTLNQLRQTGSFSTFGLEETLAMASHSRNGSVDRPQPVHGRDTPFSTARLVRDHDEDGDGLADLASMNRLPSRARGLSMASDHSRDRNHRSRSNSRNNSISYASVIPAWARVYYGSGERRFLAAQPSNESMFSQFTSSLHRDSSHSRSPSYEQYTSEITNPRRRPREMQRRASESDSMDIRPQPYVPVDHSVVKKQTSSVWSPHLQTDRRASRYSIWSPPSLAESADFGIWKRNLQLVLFVLGFICPFTWIIGAILPIPPKLEREMTEQAFSTGHLDIRMEARQQRLYINAERLHERARWWRSVNRRMSIIGALIICLCVVLIVVGVTQQWHHS</sequence>
<feature type="compositionally biased region" description="Basic and acidic residues" evidence="1">
    <location>
        <begin position="378"/>
        <end position="388"/>
    </location>
</feature>
<feature type="region of interest" description="Disordered" evidence="1">
    <location>
        <begin position="269"/>
        <end position="291"/>
    </location>
</feature>
<dbReference type="VEuPathDB" id="FungiDB:TRIVIDRAFT_210458"/>
<accession>G9N6I5</accession>
<feature type="region of interest" description="Disordered" evidence="1">
    <location>
        <begin position="179"/>
        <end position="238"/>
    </location>
</feature>
<dbReference type="HOGENOM" id="CLU_003878_0_0_1"/>
<feature type="compositionally biased region" description="Low complexity" evidence="1">
    <location>
        <begin position="60"/>
        <end position="81"/>
    </location>
</feature>
<dbReference type="RefSeq" id="XP_013951939.1">
    <property type="nucleotide sequence ID" value="XM_014096464.1"/>
</dbReference>
<evidence type="ECO:0000256" key="2">
    <source>
        <dbReference type="SAM" id="Phobius"/>
    </source>
</evidence>
<feature type="region of interest" description="Disordered" evidence="1">
    <location>
        <begin position="1"/>
        <end position="139"/>
    </location>
</feature>
<evidence type="ECO:0000313" key="3">
    <source>
        <dbReference type="EMBL" id="EHK17745.1"/>
    </source>
</evidence>
<keyword evidence="4" id="KW-1185">Reference proteome</keyword>
<dbReference type="OMA" id="AHPHQWS"/>
<keyword evidence="2" id="KW-0812">Transmembrane</keyword>
<keyword evidence="2" id="KW-1133">Transmembrane helix</keyword>
<feature type="transmembrane region" description="Helical" evidence="2">
    <location>
        <begin position="773"/>
        <end position="792"/>
    </location>
</feature>
<name>G9N6I5_HYPVG</name>
<reference evidence="3 4" key="1">
    <citation type="journal article" date="2011" name="Genome Biol.">
        <title>Comparative genome sequence analysis underscores mycoparasitism as the ancestral life style of Trichoderma.</title>
        <authorList>
            <person name="Kubicek C.P."/>
            <person name="Herrera-Estrella A."/>
            <person name="Seidl-Seiboth V."/>
            <person name="Martinez D.A."/>
            <person name="Druzhinina I.S."/>
            <person name="Thon M."/>
            <person name="Zeilinger S."/>
            <person name="Casas-Flores S."/>
            <person name="Horwitz B.A."/>
            <person name="Mukherjee P.K."/>
            <person name="Mukherjee M."/>
            <person name="Kredics L."/>
            <person name="Alcaraz L.D."/>
            <person name="Aerts A."/>
            <person name="Antal Z."/>
            <person name="Atanasova L."/>
            <person name="Cervantes-Badillo M.G."/>
            <person name="Challacombe J."/>
            <person name="Chertkov O."/>
            <person name="McCluskey K."/>
            <person name="Coulpier F."/>
            <person name="Deshpande N."/>
            <person name="von Doehren H."/>
            <person name="Ebbole D.J."/>
            <person name="Esquivel-Naranjo E.U."/>
            <person name="Fekete E."/>
            <person name="Flipphi M."/>
            <person name="Glaser F."/>
            <person name="Gomez-Rodriguez E.Y."/>
            <person name="Gruber S."/>
            <person name="Han C."/>
            <person name="Henrissat B."/>
            <person name="Hermosa R."/>
            <person name="Hernandez-Onate M."/>
            <person name="Karaffa L."/>
            <person name="Kosti I."/>
            <person name="Le Crom S."/>
            <person name="Lindquist E."/>
            <person name="Lucas S."/>
            <person name="Luebeck M."/>
            <person name="Luebeck P.S."/>
            <person name="Margeot A."/>
            <person name="Metz B."/>
            <person name="Misra M."/>
            <person name="Nevalainen H."/>
            <person name="Omann M."/>
            <person name="Packer N."/>
            <person name="Perrone G."/>
            <person name="Uresti-Rivera E.E."/>
            <person name="Salamov A."/>
            <person name="Schmoll M."/>
            <person name="Seiboth B."/>
            <person name="Shapiro H."/>
            <person name="Sukno S."/>
            <person name="Tamayo-Ramos J.A."/>
            <person name="Tisch D."/>
            <person name="Wiest A."/>
            <person name="Wilkinson H.H."/>
            <person name="Zhang M."/>
            <person name="Coutinho P.M."/>
            <person name="Kenerley C.M."/>
            <person name="Monte E."/>
            <person name="Baker S.E."/>
            <person name="Grigoriev I.V."/>
        </authorList>
    </citation>
    <scope>NUCLEOTIDE SEQUENCE [LARGE SCALE GENOMIC DNA]</scope>
    <source>
        <strain evidence="4">Gv29-8 / FGSC 10586</strain>
    </source>
</reference>
<feature type="transmembrane region" description="Helical" evidence="2">
    <location>
        <begin position="845"/>
        <end position="867"/>
    </location>
</feature>
<evidence type="ECO:0000256" key="1">
    <source>
        <dbReference type="SAM" id="MobiDB-lite"/>
    </source>
</evidence>
<feature type="compositionally biased region" description="Low complexity" evidence="1">
    <location>
        <begin position="113"/>
        <end position="125"/>
    </location>
</feature>
<dbReference type="InParanoid" id="G9N6I5"/>
<comment type="caution">
    <text evidence="3">The sequence shown here is derived from an EMBL/GenBank/DDBJ whole genome shotgun (WGS) entry which is preliminary data.</text>
</comment>
<feature type="compositionally biased region" description="Polar residues" evidence="1">
    <location>
        <begin position="319"/>
        <end position="343"/>
    </location>
</feature>
<feature type="compositionally biased region" description="Polar residues" evidence="1">
    <location>
        <begin position="221"/>
        <end position="234"/>
    </location>
</feature>
<proteinExistence type="predicted"/>
<dbReference type="EMBL" id="ABDF02000088">
    <property type="protein sequence ID" value="EHK17745.1"/>
    <property type="molecule type" value="Genomic_DNA"/>
</dbReference>
<gene>
    <name evidence="3" type="ORF">TRIVIDRAFT_210458</name>
</gene>
<feature type="region of interest" description="Disordered" evidence="1">
    <location>
        <begin position="670"/>
        <end position="717"/>
    </location>
</feature>
<feature type="region of interest" description="Disordered" evidence="1">
    <location>
        <begin position="319"/>
        <end position="350"/>
    </location>
</feature>
<feature type="compositionally biased region" description="Basic and acidic residues" evidence="1">
    <location>
        <begin position="1"/>
        <end position="12"/>
    </location>
</feature>
<feature type="compositionally biased region" description="Polar residues" evidence="1">
    <location>
        <begin position="179"/>
        <end position="197"/>
    </location>
</feature>
<feature type="region of interest" description="Disordered" evidence="1">
    <location>
        <begin position="474"/>
        <end position="529"/>
    </location>
</feature>
<dbReference type="OrthoDB" id="4153178at2759"/>
<dbReference type="eggNOG" id="ENOG502S8T0">
    <property type="taxonomic scope" value="Eukaryota"/>
</dbReference>
<feature type="compositionally biased region" description="Low complexity" evidence="1">
    <location>
        <begin position="270"/>
        <end position="282"/>
    </location>
</feature>
<dbReference type="STRING" id="413071.G9N6I5"/>
<keyword evidence="2" id="KW-0472">Membrane</keyword>
<evidence type="ECO:0008006" key="5">
    <source>
        <dbReference type="Google" id="ProtNLM"/>
    </source>
</evidence>